<dbReference type="AlphaFoldDB" id="A0A443HKA1"/>
<feature type="compositionally biased region" description="Basic and acidic residues" evidence="1">
    <location>
        <begin position="296"/>
        <end position="306"/>
    </location>
</feature>
<dbReference type="GeneID" id="39594348"/>
<feature type="compositionally biased region" description="Basic and acidic residues" evidence="1">
    <location>
        <begin position="212"/>
        <end position="231"/>
    </location>
</feature>
<keyword evidence="3" id="KW-1185">Reference proteome</keyword>
<name>A0A443HKA1_BYSSP</name>
<evidence type="ECO:0000313" key="3">
    <source>
        <dbReference type="Proteomes" id="UP000283841"/>
    </source>
</evidence>
<feature type="compositionally biased region" description="Basic residues" evidence="1">
    <location>
        <begin position="195"/>
        <end position="211"/>
    </location>
</feature>
<feature type="region of interest" description="Disordered" evidence="1">
    <location>
        <begin position="71"/>
        <end position="320"/>
    </location>
</feature>
<feature type="region of interest" description="Disordered" evidence="1">
    <location>
        <begin position="11"/>
        <end position="36"/>
    </location>
</feature>
<dbReference type="RefSeq" id="XP_028481864.1">
    <property type="nucleotide sequence ID" value="XM_028625071.1"/>
</dbReference>
<accession>A0A443HKA1</accession>
<feature type="compositionally biased region" description="Basic and acidic residues" evidence="1">
    <location>
        <begin position="154"/>
        <end position="163"/>
    </location>
</feature>
<organism evidence="2 3">
    <name type="scientific">Byssochlamys spectabilis</name>
    <name type="common">Paecilomyces variotii</name>
    <dbReference type="NCBI Taxonomy" id="264951"/>
    <lineage>
        <taxon>Eukaryota</taxon>
        <taxon>Fungi</taxon>
        <taxon>Dikarya</taxon>
        <taxon>Ascomycota</taxon>
        <taxon>Pezizomycotina</taxon>
        <taxon>Eurotiomycetes</taxon>
        <taxon>Eurotiomycetidae</taxon>
        <taxon>Eurotiales</taxon>
        <taxon>Thermoascaceae</taxon>
        <taxon>Paecilomyces</taxon>
    </lineage>
</organism>
<feature type="compositionally biased region" description="Polar residues" evidence="1">
    <location>
        <begin position="250"/>
        <end position="259"/>
    </location>
</feature>
<dbReference type="VEuPathDB" id="FungiDB:C8Q69DRAFT_106933"/>
<feature type="compositionally biased region" description="Basic and acidic residues" evidence="1">
    <location>
        <begin position="274"/>
        <end position="285"/>
    </location>
</feature>
<protein>
    <recommendedName>
        <fullName evidence="4">Protein TMA23</fullName>
    </recommendedName>
</protein>
<dbReference type="EMBL" id="RCNU01000014">
    <property type="protein sequence ID" value="RWQ92219.1"/>
    <property type="molecule type" value="Genomic_DNA"/>
</dbReference>
<proteinExistence type="predicted"/>
<evidence type="ECO:0008006" key="4">
    <source>
        <dbReference type="Google" id="ProtNLM"/>
    </source>
</evidence>
<evidence type="ECO:0000313" key="2">
    <source>
        <dbReference type="EMBL" id="RWQ92219.1"/>
    </source>
</evidence>
<evidence type="ECO:0000256" key="1">
    <source>
        <dbReference type="SAM" id="MobiDB-lite"/>
    </source>
</evidence>
<feature type="compositionally biased region" description="Polar residues" evidence="1">
    <location>
        <begin position="78"/>
        <end position="92"/>
    </location>
</feature>
<feature type="compositionally biased region" description="Basic and acidic residues" evidence="1">
    <location>
        <begin position="110"/>
        <end position="138"/>
    </location>
</feature>
<gene>
    <name evidence="2" type="ORF">C8Q69DRAFT_106933</name>
</gene>
<feature type="compositionally biased region" description="Basic residues" evidence="1">
    <location>
        <begin position="286"/>
        <end position="295"/>
    </location>
</feature>
<comment type="caution">
    <text evidence="2">The sequence shown here is derived from an EMBL/GenBank/DDBJ whole genome shotgun (WGS) entry which is preliminary data.</text>
</comment>
<reference evidence="2 3" key="1">
    <citation type="journal article" date="2018" name="Front. Microbiol.">
        <title>Genomic and genetic insights into a cosmopolitan fungus, Paecilomyces variotii (Eurotiales).</title>
        <authorList>
            <person name="Urquhart A.S."/>
            <person name="Mondo S.J."/>
            <person name="Makela M.R."/>
            <person name="Hane J.K."/>
            <person name="Wiebenga A."/>
            <person name="He G."/>
            <person name="Mihaltcheva S."/>
            <person name="Pangilinan J."/>
            <person name="Lipzen A."/>
            <person name="Barry K."/>
            <person name="de Vries R.P."/>
            <person name="Grigoriev I.V."/>
            <person name="Idnurm A."/>
        </authorList>
    </citation>
    <scope>NUCLEOTIDE SEQUENCE [LARGE SCALE GENOMIC DNA]</scope>
    <source>
        <strain evidence="2 3">CBS 101075</strain>
    </source>
</reference>
<dbReference type="STRING" id="264951.A0A443HKA1"/>
<sequence length="320" mass="36893">MDAQAYLMRLGWDGPGNPLNPNRRPGPHGGLGLTRPILVARKSNKDGVGRKTTKDHSNQWWLRGFEEALRGVGDDGTANESGVGQQGSSLIRNGSELYKFFVRGEGLKGTIEENANRLKEEKKKEKKKTSEDSSEEKKKSKSKRKRDDDEDEDPKQARALRKEERRKKRKMKEDAESTRNQDATSSIETKEERRERKKREKKEKKDKKEKKLSREDKEDDDRTGPSREERKKDKKRKKDITTAEQDYPTPLSTEESSADGSADDEKASSKLKKEKKESKEKNKKDKKEKKEKKRSKTDSAGDEVKKEKSKKRKKEEKSSN</sequence>
<dbReference type="Proteomes" id="UP000283841">
    <property type="component" value="Unassembled WGS sequence"/>
</dbReference>